<feature type="repeat" description="ANK" evidence="3">
    <location>
        <begin position="187"/>
        <end position="219"/>
    </location>
</feature>
<name>A0AB37WEN3_9PLEO</name>
<dbReference type="Pfam" id="PF13857">
    <property type="entry name" value="Ank_5"/>
    <property type="match status" value="1"/>
</dbReference>
<feature type="repeat" description="ANK" evidence="3">
    <location>
        <begin position="154"/>
        <end position="186"/>
    </location>
</feature>
<dbReference type="PANTHER" id="PTHR24198">
    <property type="entry name" value="ANKYRIN REPEAT AND PROTEIN KINASE DOMAIN-CONTAINING PROTEIN"/>
    <property type="match status" value="1"/>
</dbReference>
<dbReference type="EMBL" id="PDXB01000017">
    <property type="protein sequence ID" value="RYN26308.1"/>
    <property type="molecule type" value="Genomic_DNA"/>
</dbReference>
<reference evidence="4" key="1">
    <citation type="submission" date="2017-10" db="EMBL/GenBank/DDBJ databases">
        <authorList>
            <person name="Armitage A.D."/>
            <person name="Barbara D.J."/>
            <person name="Woodhall J.W."/>
            <person name="Sreenivasaprasad S."/>
            <person name="Lane C.R."/>
            <person name="Clarkson J.P."/>
            <person name="Harrison R.J."/>
        </authorList>
    </citation>
    <scope>NUCLEOTIDE SEQUENCE</scope>
    <source>
        <strain evidence="4">FERA 1164</strain>
    </source>
</reference>
<evidence type="ECO:0000313" key="4">
    <source>
        <dbReference type="EMBL" id="RYN26308.1"/>
    </source>
</evidence>
<dbReference type="PANTHER" id="PTHR24198:SF165">
    <property type="entry name" value="ANKYRIN REPEAT-CONTAINING PROTEIN-RELATED"/>
    <property type="match status" value="1"/>
</dbReference>
<evidence type="ECO:0000256" key="1">
    <source>
        <dbReference type="ARBA" id="ARBA00022737"/>
    </source>
</evidence>
<dbReference type="AlphaFoldDB" id="A0AB37WEN3"/>
<dbReference type="InterPro" id="IPR036770">
    <property type="entry name" value="Ankyrin_rpt-contain_sf"/>
</dbReference>
<dbReference type="Proteomes" id="UP000292340">
    <property type="component" value="Unassembled WGS sequence"/>
</dbReference>
<dbReference type="PROSITE" id="PS50297">
    <property type="entry name" value="ANK_REP_REGION"/>
    <property type="match status" value="3"/>
</dbReference>
<dbReference type="Pfam" id="PF13637">
    <property type="entry name" value="Ank_4"/>
    <property type="match status" value="1"/>
</dbReference>
<evidence type="ECO:0000256" key="2">
    <source>
        <dbReference type="ARBA" id="ARBA00023043"/>
    </source>
</evidence>
<reference evidence="4" key="2">
    <citation type="journal article" date="2019" name="bioRxiv">
        <title>Genomics, evolutionary history and diagnostics of the Alternaria alternata species group including apple and Asian pear pathotypes.</title>
        <authorList>
            <person name="Armitage A.D."/>
            <person name="Cockerton H.M."/>
            <person name="Sreenivasaprasad S."/>
            <person name="Woodhall J.W."/>
            <person name="Lane C.R."/>
            <person name="Harrison R.J."/>
            <person name="Clarkson J.P."/>
        </authorList>
    </citation>
    <scope>NUCLEOTIDE SEQUENCE</scope>
    <source>
        <strain evidence="4">FERA 1164</strain>
    </source>
</reference>
<accession>A0AB37WEN3</accession>
<evidence type="ECO:0000256" key="3">
    <source>
        <dbReference type="PROSITE-ProRule" id="PRU00023"/>
    </source>
</evidence>
<keyword evidence="2 3" id="KW-0040">ANK repeat</keyword>
<dbReference type="SMART" id="SM00248">
    <property type="entry name" value="ANK"/>
    <property type="match status" value="4"/>
</dbReference>
<dbReference type="InterPro" id="IPR002110">
    <property type="entry name" value="Ankyrin_rpt"/>
</dbReference>
<dbReference type="SUPFAM" id="SSF48403">
    <property type="entry name" value="Ankyrin repeat"/>
    <property type="match status" value="1"/>
</dbReference>
<gene>
    <name evidence="4" type="ORF">AA0115_g7070</name>
</gene>
<evidence type="ECO:0000313" key="5">
    <source>
        <dbReference type="Proteomes" id="UP000292340"/>
    </source>
</evidence>
<keyword evidence="1" id="KW-0677">Repeat</keyword>
<proteinExistence type="predicted"/>
<comment type="caution">
    <text evidence="4">The sequence shown here is derived from an EMBL/GenBank/DDBJ whole genome shotgun (WGS) entry which is preliminary data.</text>
</comment>
<dbReference type="PROSITE" id="PS50088">
    <property type="entry name" value="ANK_REPEAT"/>
    <property type="match status" value="3"/>
</dbReference>
<organism evidence="4 5">
    <name type="scientific">Alternaria tenuissima</name>
    <dbReference type="NCBI Taxonomy" id="119927"/>
    <lineage>
        <taxon>Eukaryota</taxon>
        <taxon>Fungi</taxon>
        <taxon>Dikarya</taxon>
        <taxon>Ascomycota</taxon>
        <taxon>Pezizomycotina</taxon>
        <taxon>Dothideomycetes</taxon>
        <taxon>Pleosporomycetidae</taxon>
        <taxon>Pleosporales</taxon>
        <taxon>Pleosporineae</taxon>
        <taxon>Pleosporaceae</taxon>
        <taxon>Alternaria</taxon>
        <taxon>Alternaria sect. Alternaria</taxon>
        <taxon>Alternaria alternata complex</taxon>
    </lineage>
</organism>
<feature type="repeat" description="ANK" evidence="3">
    <location>
        <begin position="15"/>
        <end position="48"/>
    </location>
</feature>
<dbReference type="Gene3D" id="1.25.40.20">
    <property type="entry name" value="Ankyrin repeat-containing domain"/>
    <property type="match status" value="2"/>
</dbReference>
<sequence>MLIAEGLDVNVQNDRGQTPLHVAVQQGKDFNCARLLLEHGADAFQQDNEGRSALHYFYNEVVRQHLLYYADDIDPWMQDRSGMTVLHWASWSRSSSHQAFVCIPDKAKGSSCYGLKDVYGKSMLHYAVQRGNADLIAFFLASPDAAAMSMPDFSGKSLLHYATESGRPEMIDMMLERGIDLDTIDDQGRTVLHHAAMRGNLVATQRLIQLGATHQLSYKDHNNQTPADLACQYASEAVQDYFETLGHSGIDGRKRDVCLPSETASSGQSADRMSWNIALLMLLAFAIMYWSSQLNARREISVA</sequence>
<protein>
    <submittedName>
        <fullName evidence="4">Uncharacterized protein</fullName>
    </submittedName>
</protein>